<evidence type="ECO:0000313" key="7">
    <source>
        <dbReference type="Proteomes" id="UP001601303"/>
    </source>
</evidence>
<dbReference type="PROSITE" id="PS00012">
    <property type="entry name" value="PHOSPHOPANTETHEINE"/>
    <property type="match status" value="1"/>
</dbReference>
<keyword evidence="2" id="KW-0596">Phosphopantetheine</keyword>
<dbReference type="Pfam" id="PF13193">
    <property type="entry name" value="AMP-binding_C"/>
    <property type="match status" value="2"/>
</dbReference>
<dbReference type="PROSITE" id="PS50075">
    <property type="entry name" value="CARRIER"/>
    <property type="match status" value="2"/>
</dbReference>
<dbReference type="InterPro" id="IPR009081">
    <property type="entry name" value="PP-bd_ACP"/>
</dbReference>
<dbReference type="InterPro" id="IPR045851">
    <property type="entry name" value="AMP-bd_C_sf"/>
</dbReference>
<dbReference type="Pfam" id="PF00550">
    <property type="entry name" value="PP-binding"/>
    <property type="match status" value="2"/>
</dbReference>
<evidence type="ECO:0000256" key="3">
    <source>
        <dbReference type="ARBA" id="ARBA00022553"/>
    </source>
</evidence>
<dbReference type="PROSITE" id="PS00455">
    <property type="entry name" value="AMP_BINDING"/>
    <property type="match status" value="1"/>
</dbReference>
<accession>A0ABW6M8P1</accession>
<dbReference type="PANTHER" id="PTHR45527:SF1">
    <property type="entry name" value="FATTY ACID SYNTHASE"/>
    <property type="match status" value="1"/>
</dbReference>
<keyword evidence="3" id="KW-0597">Phosphoprotein</keyword>
<dbReference type="InterPro" id="IPR020806">
    <property type="entry name" value="PKS_PP-bd"/>
</dbReference>
<organism evidence="6 7">
    <name type="scientific">Streptomyces hokutonensis</name>
    <dbReference type="NCBI Taxonomy" id="1306990"/>
    <lineage>
        <taxon>Bacteria</taxon>
        <taxon>Bacillati</taxon>
        <taxon>Actinomycetota</taxon>
        <taxon>Actinomycetes</taxon>
        <taxon>Kitasatosporales</taxon>
        <taxon>Streptomycetaceae</taxon>
        <taxon>Streptomyces</taxon>
    </lineage>
</organism>
<feature type="domain" description="Carrier" evidence="5">
    <location>
        <begin position="1182"/>
        <end position="1257"/>
    </location>
</feature>
<dbReference type="Gene3D" id="2.30.38.10">
    <property type="entry name" value="Luciferase, Domain 3"/>
    <property type="match status" value="1"/>
</dbReference>
<dbReference type="SMART" id="SM00823">
    <property type="entry name" value="PKS_PP"/>
    <property type="match status" value="2"/>
</dbReference>
<evidence type="ECO:0000256" key="1">
    <source>
        <dbReference type="ARBA" id="ARBA00001957"/>
    </source>
</evidence>
<dbReference type="SUPFAM" id="SSF53474">
    <property type="entry name" value="alpha/beta-Hydrolases"/>
    <property type="match status" value="1"/>
</dbReference>
<evidence type="ECO:0000313" key="6">
    <source>
        <dbReference type="EMBL" id="MFE9602484.1"/>
    </source>
</evidence>
<dbReference type="NCBIfam" id="TIGR01733">
    <property type="entry name" value="AA-adenyl-dom"/>
    <property type="match status" value="1"/>
</dbReference>
<proteinExistence type="predicted"/>
<comment type="caution">
    <text evidence="6">The sequence shown here is derived from an EMBL/GenBank/DDBJ whole genome shotgun (WGS) entry which is preliminary data.</text>
</comment>
<dbReference type="Pfam" id="PF00668">
    <property type="entry name" value="Condensation"/>
    <property type="match status" value="1"/>
</dbReference>
<dbReference type="PANTHER" id="PTHR45527">
    <property type="entry name" value="NONRIBOSOMAL PEPTIDE SYNTHETASE"/>
    <property type="match status" value="1"/>
</dbReference>
<dbReference type="InterPro" id="IPR001242">
    <property type="entry name" value="Condensation_dom"/>
</dbReference>
<dbReference type="InterPro" id="IPR020845">
    <property type="entry name" value="AMP-binding_CS"/>
</dbReference>
<dbReference type="InterPro" id="IPR020802">
    <property type="entry name" value="TesA-like"/>
</dbReference>
<comment type="cofactor">
    <cofactor evidence="1">
        <name>pantetheine 4'-phosphate</name>
        <dbReference type="ChEBI" id="CHEBI:47942"/>
    </cofactor>
</comment>
<dbReference type="Pfam" id="PF00975">
    <property type="entry name" value="Thioesterase"/>
    <property type="match status" value="1"/>
</dbReference>
<sequence length="1513" mass="160895">MSVQPEPWPELFPLGEVEAALVGHPEVAHAAVRIHDADSGDARLVGYLVVTGMSAPEPAALRAYLAERLPEHMVPAAFVVLDRFPLTANGKLDRRALPAPDFAAAARGRAPRTPAEELLCDLFAQVLELERVGADDDFFHLGGHSLSATRLVSRIRDALGVDIDVRTVFQAPTVAGLADRLGGRSADGDRRRPALAPVARPDRLPLSHAQGRLWFIDRFEGPSSTYNLPLCVRLDGDLDIPALTAALADLVARHESLRTFFPPTGEEPCQVVLAPDAGMPVTVVAADSAEAAAALLAAEACRPFELGAEPPVRALLVSSGPREHRLMLTIHHIAIDGWSVAPLWRDLAAFYRARRSEAPQETANLPELPVQYADYALWHRELLGTADDPDSLISRQLTYWREVLAGLPDRLALPFDRPRPAVESHRGGVERFAVDRAVHARVLELAAQTGTTLFMVVQAALAALLHRLGAGEDVAIGASAAGRADAALDDLVGFFVNTLVLRTDLSGDPDFRTLLDRVRATDLAAFAHQDVPFDRVVEAVNPERSPSRHPLFQVMLIAVQHTSGDLVLPGVQTAEEVYPTDTARSDLSCFYTEHHDSGGEPAGMAIALEYAADLFDAATVRRVGAMLLRLLSEAVARPDCPFGRLDLLDDRGRNEALARSIGPALPAAQTAPTTVTALFEAQAARKPDAVAVSAGPTELSYGELDERADRLACLLTSRGIGPEDVVAVALPRSADLAVALLAVLKSGAAYLPLDVSYPAERTAFLLTDSGARLLITTGGGEEHEGRLPGAPPRLELGSPAVAAALAEPCAPDVCDHNRNAPPAPGHAAYLIYTSGSTGTPKGVVVEHRSVADYLRGAADAYAGVRGRALVPSSPAFDLTVTGLFTPLVSGGSVRLAPLRADSAADPVTFLKTTPSQLALLEVLPEGLSPVEELVLGGEPLHGEVLAHWRRRHPEAVVYNAYGPTEGTVNASHHRIAPGEPVPDGPVPIGRPLPNMRVYVLDDALGLLPPGVAGEVYLAGTGVARGYLGRPGLTAERFVPDPFGAPGSRMYRTGDVARWSADDDLVFVGRADNQIKVRGYRVEPGEVESVLTRHPDVGQAVVRIHDEWLVAYLVPAAGEVDVPGLFAHAAALLPDHMIPADFVELDRLPLTVNGKLDHRALPAPDDTPTATFEGLQGTEASQGPVTPRAVILCHLFADALGVARVAPGDDFFVAGGHSLMAAVLIDRIRTVLGATISIRDLFESPSAAALAARLDEGVDVSAFDVLLPIRPRGSMRPLFCVHPGGGLAWCYSALLRHLDPEQPVYGLQARGLSGVDGLADGVEQMAADYVEQLRKTQPAGPYRLLGWSFGGLVAQAMAGLLEEQGESVEVLCLLDSYPQPAERVPAGAQEPAPDHEQAVRTAIAEALGHTPHNGLEAALGAEKLAAVVRVYENNARLVAAFRPRPFAGRVLFVRAGRDAARRTVSPRDWDVFLPGGMHEVTVDATHGELLRPGPIAEIAQALRSSSLGIRSGDI</sequence>
<dbReference type="CDD" id="cd19540">
    <property type="entry name" value="LCL_NRPS-like"/>
    <property type="match status" value="1"/>
</dbReference>
<dbReference type="RefSeq" id="WP_388110405.1">
    <property type="nucleotide sequence ID" value="NZ_JBIAHM010000010.1"/>
</dbReference>
<dbReference type="InterPro" id="IPR000873">
    <property type="entry name" value="AMP-dep_synth/lig_dom"/>
</dbReference>
<evidence type="ECO:0000256" key="2">
    <source>
        <dbReference type="ARBA" id="ARBA00022450"/>
    </source>
</evidence>
<dbReference type="InterPro" id="IPR023213">
    <property type="entry name" value="CAT-like_dom_sf"/>
</dbReference>
<name>A0ABW6M8P1_9ACTN</name>
<dbReference type="EMBL" id="JBIAHM010000010">
    <property type="protein sequence ID" value="MFE9602484.1"/>
    <property type="molecule type" value="Genomic_DNA"/>
</dbReference>
<dbReference type="Gene3D" id="3.30.559.30">
    <property type="entry name" value="Nonribosomal peptide synthetase, condensation domain"/>
    <property type="match status" value="1"/>
</dbReference>
<dbReference type="Pfam" id="PF00501">
    <property type="entry name" value="AMP-binding"/>
    <property type="match status" value="1"/>
</dbReference>
<feature type="domain" description="Carrier" evidence="5">
    <location>
        <begin position="110"/>
        <end position="185"/>
    </location>
</feature>
<dbReference type="SUPFAM" id="SSF47336">
    <property type="entry name" value="ACP-like"/>
    <property type="match status" value="2"/>
</dbReference>
<dbReference type="InterPro" id="IPR025110">
    <property type="entry name" value="AMP-bd_C"/>
</dbReference>
<dbReference type="Gene3D" id="1.10.1200.10">
    <property type="entry name" value="ACP-like"/>
    <property type="match status" value="1"/>
</dbReference>
<evidence type="ECO:0000256" key="4">
    <source>
        <dbReference type="SAM" id="MobiDB-lite"/>
    </source>
</evidence>
<dbReference type="Gene3D" id="3.30.559.10">
    <property type="entry name" value="Chloramphenicol acetyltransferase-like domain"/>
    <property type="match status" value="1"/>
</dbReference>
<dbReference type="Gene3D" id="3.40.50.980">
    <property type="match status" value="2"/>
</dbReference>
<dbReference type="Gene3D" id="3.40.50.1820">
    <property type="entry name" value="alpha/beta hydrolase"/>
    <property type="match status" value="1"/>
</dbReference>
<dbReference type="InterPro" id="IPR010071">
    <property type="entry name" value="AA_adenyl_dom"/>
</dbReference>
<keyword evidence="7" id="KW-1185">Reference proteome</keyword>
<protein>
    <submittedName>
        <fullName evidence="6">Amino acid adenylation domain-containing protein</fullName>
    </submittedName>
</protein>
<dbReference type="InterPro" id="IPR001031">
    <property type="entry name" value="Thioesterase"/>
</dbReference>
<dbReference type="Gene3D" id="3.30.300.30">
    <property type="match status" value="2"/>
</dbReference>
<evidence type="ECO:0000259" key="5">
    <source>
        <dbReference type="PROSITE" id="PS50075"/>
    </source>
</evidence>
<dbReference type="SUPFAM" id="SSF52777">
    <property type="entry name" value="CoA-dependent acyltransferases"/>
    <property type="match status" value="2"/>
</dbReference>
<reference evidence="6 7" key="1">
    <citation type="submission" date="2024-10" db="EMBL/GenBank/DDBJ databases">
        <title>The Natural Products Discovery Center: Release of the First 8490 Sequenced Strains for Exploring Actinobacteria Biosynthetic Diversity.</title>
        <authorList>
            <person name="Kalkreuter E."/>
            <person name="Kautsar S.A."/>
            <person name="Yang D."/>
            <person name="Bader C.D."/>
            <person name="Teijaro C.N."/>
            <person name="Fluegel L."/>
            <person name="Davis C.M."/>
            <person name="Simpson J.R."/>
            <person name="Lauterbach L."/>
            <person name="Steele A.D."/>
            <person name="Gui C."/>
            <person name="Meng S."/>
            <person name="Li G."/>
            <person name="Viehrig K."/>
            <person name="Ye F."/>
            <person name="Su P."/>
            <person name="Kiefer A.F."/>
            <person name="Nichols A."/>
            <person name="Cepeda A.J."/>
            <person name="Yan W."/>
            <person name="Fan B."/>
            <person name="Jiang Y."/>
            <person name="Adhikari A."/>
            <person name="Zheng C.-J."/>
            <person name="Schuster L."/>
            <person name="Cowan T.M."/>
            <person name="Smanski M.J."/>
            <person name="Chevrette M.G."/>
            <person name="De Carvalho L.P.S."/>
            <person name="Shen B."/>
        </authorList>
    </citation>
    <scope>NUCLEOTIDE SEQUENCE [LARGE SCALE GENOMIC DNA]</scope>
    <source>
        <strain evidence="6 7">NPDC006488</strain>
    </source>
</reference>
<gene>
    <name evidence="6" type="ORF">ACFYNQ_28455</name>
</gene>
<feature type="region of interest" description="Disordered" evidence="4">
    <location>
        <begin position="1158"/>
        <end position="1181"/>
    </location>
</feature>
<dbReference type="InterPro" id="IPR036736">
    <property type="entry name" value="ACP-like_sf"/>
</dbReference>
<dbReference type="SUPFAM" id="SSF56801">
    <property type="entry name" value="Acetyl-CoA synthetase-like"/>
    <property type="match status" value="2"/>
</dbReference>
<dbReference type="InterPro" id="IPR006162">
    <property type="entry name" value="Ppantetheine_attach_site"/>
</dbReference>
<dbReference type="CDD" id="cd05930">
    <property type="entry name" value="A_NRPS"/>
    <property type="match status" value="1"/>
</dbReference>
<dbReference type="InterPro" id="IPR029058">
    <property type="entry name" value="AB_hydrolase_fold"/>
</dbReference>
<dbReference type="SMART" id="SM00824">
    <property type="entry name" value="PKS_TE"/>
    <property type="match status" value="1"/>
</dbReference>
<dbReference type="Proteomes" id="UP001601303">
    <property type="component" value="Unassembled WGS sequence"/>
</dbReference>